<gene>
    <name evidence="1" type="primary">hemP</name>
    <name evidence="1" type="ORF">D3872_04835</name>
</gene>
<dbReference type="Pfam" id="PF10636">
    <property type="entry name" value="hemP"/>
    <property type="match status" value="1"/>
</dbReference>
<dbReference type="Proteomes" id="UP000284006">
    <property type="component" value="Unassembled WGS sequence"/>
</dbReference>
<comment type="caution">
    <text evidence="1">The sequence shown here is derived from an EMBL/GenBank/DDBJ whole genome shotgun (WGS) entry which is preliminary data.</text>
</comment>
<dbReference type="Gene3D" id="2.10.70.10">
    <property type="entry name" value="Complement Module, domain 1"/>
    <property type="match status" value="1"/>
</dbReference>
<sequence length="60" mass="6650">METSTQPVESSPQQDVAAMPGAAMLKSRDLFGYAKSVKIEHDGKIYELRLTRLNKLILTA</sequence>
<keyword evidence="2" id="KW-1185">Reference proteome</keyword>
<evidence type="ECO:0000313" key="2">
    <source>
        <dbReference type="Proteomes" id="UP000284006"/>
    </source>
</evidence>
<evidence type="ECO:0000313" key="1">
    <source>
        <dbReference type="EMBL" id="RJG23199.1"/>
    </source>
</evidence>
<dbReference type="InterPro" id="IPR019600">
    <property type="entry name" value="Hemin_uptake_protein_HemP"/>
</dbReference>
<name>A0A418Y692_9BURK</name>
<proteinExistence type="predicted"/>
<organism evidence="1 2">
    <name type="scientific">Massilia cavernae</name>
    <dbReference type="NCBI Taxonomy" id="2320864"/>
    <lineage>
        <taxon>Bacteria</taxon>
        <taxon>Pseudomonadati</taxon>
        <taxon>Pseudomonadota</taxon>
        <taxon>Betaproteobacteria</taxon>
        <taxon>Burkholderiales</taxon>
        <taxon>Oxalobacteraceae</taxon>
        <taxon>Telluria group</taxon>
        <taxon>Massilia</taxon>
    </lineage>
</organism>
<dbReference type="EMBL" id="QYUP01000047">
    <property type="protein sequence ID" value="RJG23199.1"/>
    <property type="molecule type" value="Genomic_DNA"/>
</dbReference>
<dbReference type="AlphaFoldDB" id="A0A418Y692"/>
<accession>A0A418Y692</accession>
<protein>
    <submittedName>
        <fullName evidence="1">Hemin uptake protein HemP</fullName>
    </submittedName>
</protein>
<dbReference type="OrthoDB" id="5348353at2"/>
<reference evidence="1 2" key="1">
    <citation type="submission" date="2018-09" db="EMBL/GenBank/DDBJ databases">
        <authorList>
            <person name="Zhu H."/>
        </authorList>
    </citation>
    <scope>NUCLEOTIDE SEQUENCE [LARGE SCALE GENOMIC DNA]</scope>
    <source>
        <strain evidence="1 2">K1S02-61</strain>
    </source>
</reference>